<feature type="transmembrane region" description="Helical" evidence="7">
    <location>
        <begin position="283"/>
        <end position="311"/>
    </location>
</feature>
<dbReference type="Gene3D" id="1.20.1740.10">
    <property type="entry name" value="Amino acid/polyamine transporter I"/>
    <property type="match status" value="1"/>
</dbReference>
<accession>A0ABU3RIF9</accession>
<evidence type="ECO:0000256" key="1">
    <source>
        <dbReference type="ARBA" id="ARBA00004141"/>
    </source>
</evidence>
<dbReference type="InterPro" id="IPR004841">
    <property type="entry name" value="AA-permease/SLC12A_dom"/>
</dbReference>
<sequence>MSDKMSTSKPQGMKWWQLTLLGVACTIGTGYFLGSGIAIQMGGVSVLFMFILAAFGTYIVYDVLAKMTGKEPAQGSFQTYAAKAFGRWAGFSSGWVYWCSELLIMGSQLTALSFFTRFWFPRFPMWVFATAYALLGLGVILLGTKVFERAEHIFAIIKVSAIVMFVIIAGAAVFGFLTGTYPPKFPTSKQAFLPKGGVGIWSSFIYAFYAFGGIEIMGIMAARLKKPEEAPKAGNSMIFLLTIIYIASLALALTLIPLSGLQGKESPFQVALGSYQLPFVPHAFNAILIIAGFSTMVASLFAVTTILVALAQDHNAPAIFAKRTKGKRKMPLPAIGFTTGGITAAVLMALFLPEKLYAYITTAAGIMLLMNWLFILLSSGRLLQLSVWGKIKRYTGMLLILAATTGTAFHPTSRPGFWISCLFIGVIGVVTWGLSFKWKEQLSMKQRGHETLLFQNASQNQSRINLKRRR</sequence>
<evidence type="ECO:0000256" key="5">
    <source>
        <dbReference type="ARBA" id="ARBA00022989"/>
    </source>
</evidence>
<dbReference type="Pfam" id="PF00324">
    <property type="entry name" value="AA_permease"/>
    <property type="match status" value="1"/>
</dbReference>
<dbReference type="PIRSF" id="PIRSF006060">
    <property type="entry name" value="AA_transporter"/>
    <property type="match status" value="1"/>
</dbReference>
<evidence type="ECO:0000256" key="6">
    <source>
        <dbReference type="ARBA" id="ARBA00023136"/>
    </source>
</evidence>
<feature type="transmembrane region" description="Helical" evidence="7">
    <location>
        <begin position="391"/>
        <end position="410"/>
    </location>
</feature>
<dbReference type="PANTHER" id="PTHR43495">
    <property type="entry name" value="GABA PERMEASE"/>
    <property type="match status" value="1"/>
</dbReference>
<keyword evidence="5 7" id="KW-1133">Transmembrane helix</keyword>
<evidence type="ECO:0000256" key="7">
    <source>
        <dbReference type="SAM" id="Phobius"/>
    </source>
</evidence>
<evidence type="ECO:0000256" key="2">
    <source>
        <dbReference type="ARBA" id="ARBA00022448"/>
    </source>
</evidence>
<keyword evidence="3 7" id="KW-0812">Transmembrane</keyword>
<dbReference type="RefSeq" id="WP_315954123.1">
    <property type="nucleotide sequence ID" value="NZ_JAWCUD010000009.1"/>
</dbReference>
<dbReference type="PROSITE" id="PS51257">
    <property type="entry name" value="PROKAR_LIPOPROTEIN"/>
    <property type="match status" value="1"/>
</dbReference>
<name>A0ABU3RIF9_9BACL</name>
<feature type="transmembrane region" description="Helical" evidence="7">
    <location>
        <begin position="357"/>
        <end position="379"/>
    </location>
</feature>
<feature type="transmembrane region" description="Helical" evidence="7">
    <location>
        <begin position="198"/>
        <end position="217"/>
    </location>
</feature>
<feature type="transmembrane region" description="Helical" evidence="7">
    <location>
        <begin position="238"/>
        <end position="263"/>
    </location>
</feature>
<evidence type="ECO:0000313" key="9">
    <source>
        <dbReference type="EMBL" id="MDU0204070.1"/>
    </source>
</evidence>
<feature type="transmembrane region" description="Helical" evidence="7">
    <location>
        <begin position="125"/>
        <end position="143"/>
    </location>
</feature>
<dbReference type="PANTHER" id="PTHR43495:SF5">
    <property type="entry name" value="GAMMA-AMINOBUTYRIC ACID PERMEASE"/>
    <property type="match status" value="1"/>
</dbReference>
<dbReference type="EMBL" id="JAWCUD010000009">
    <property type="protein sequence ID" value="MDU0204070.1"/>
    <property type="molecule type" value="Genomic_DNA"/>
</dbReference>
<reference evidence="9 10" key="1">
    <citation type="submission" date="2023-10" db="EMBL/GenBank/DDBJ databases">
        <title>Paenibacillus strain PFR10 Genome sequencing and assembly.</title>
        <authorList>
            <person name="Kim I."/>
        </authorList>
    </citation>
    <scope>NUCLEOTIDE SEQUENCE [LARGE SCALE GENOMIC DNA]</scope>
    <source>
        <strain evidence="9 10">PFR10</strain>
    </source>
</reference>
<keyword evidence="10" id="KW-1185">Reference proteome</keyword>
<comment type="subcellular location">
    <subcellularLocation>
        <location evidence="1">Membrane</location>
        <topology evidence="1">Multi-pass membrane protein</topology>
    </subcellularLocation>
</comment>
<evidence type="ECO:0000256" key="3">
    <source>
        <dbReference type="ARBA" id="ARBA00022692"/>
    </source>
</evidence>
<gene>
    <name evidence="9" type="ORF">RQP52_23580</name>
</gene>
<proteinExistence type="predicted"/>
<comment type="caution">
    <text evidence="9">The sequence shown here is derived from an EMBL/GenBank/DDBJ whole genome shotgun (WGS) entry which is preliminary data.</text>
</comment>
<keyword evidence="4" id="KW-0029">Amino-acid transport</keyword>
<evidence type="ECO:0000256" key="4">
    <source>
        <dbReference type="ARBA" id="ARBA00022970"/>
    </source>
</evidence>
<feature type="transmembrane region" description="Helical" evidence="7">
    <location>
        <begin position="39"/>
        <end position="61"/>
    </location>
</feature>
<protein>
    <submittedName>
        <fullName evidence="9">Amino acid permease</fullName>
    </submittedName>
</protein>
<dbReference type="Proteomes" id="UP001260980">
    <property type="component" value="Unassembled WGS sequence"/>
</dbReference>
<feature type="transmembrane region" description="Helical" evidence="7">
    <location>
        <begin position="15"/>
        <end position="33"/>
    </location>
</feature>
<keyword evidence="2" id="KW-0813">Transport</keyword>
<evidence type="ECO:0000313" key="10">
    <source>
        <dbReference type="Proteomes" id="UP001260980"/>
    </source>
</evidence>
<feature type="transmembrane region" description="Helical" evidence="7">
    <location>
        <begin position="155"/>
        <end position="178"/>
    </location>
</feature>
<feature type="domain" description="Amino acid permease/ SLC12A" evidence="8">
    <location>
        <begin position="19"/>
        <end position="381"/>
    </location>
</feature>
<keyword evidence="6 7" id="KW-0472">Membrane</keyword>
<evidence type="ECO:0000259" key="8">
    <source>
        <dbReference type="Pfam" id="PF00324"/>
    </source>
</evidence>
<feature type="transmembrane region" description="Helical" evidence="7">
    <location>
        <begin position="416"/>
        <end position="436"/>
    </location>
</feature>
<organism evidence="9 10">
    <name type="scientific">Paenibacillus violae</name>
    <dbReference type="NCBI Taxonomy" id="3077234"/>
    <lineage>
        <taxon>Bacteria</taxon>
        <taxon>Bacillati</taxon>
        <taxon>Bacillota</taxon>
        <taxon>Bacilli</taxon>
        <taxon>Bacillales</taxon>
        <taxon>Paenibacillaceae</taxon>
        <taxon>Paenibacillus</taxon>
    </lineage>
</organism>
<feature type="transmembrane region" description="Helical" evidence="7">
    <location>
        <begin position="332"/>
        <end position="351"/>
    </location>
</feature>